<gene>
    <name evidence="6" type="ORF">NCI00_20750</name>
</gene>
<name>A0ABT1FSX7_9BACT</name>
<keyword evidence="3 4" id="KW-0408">Iron</keyword>
<dbReference type="SUPFAM" id="SSF50952">
    <property type="entry name" value="Soluble quinoprotein glucose dehydrogenase"/>
    <property type="match status" value="1"/>
</dbReference>
<evidence type="ECO:0000259" key="5">
    <source>
        <dbReference type="PROSITE" id="PS51007"/>
    </source>
</evidence>
<evidence type="ECO:0000256" key="2">
    <source>
        <dbReference type="ARBA" id="ARBA00022723"/>
    </source>
</evidence>
<feature type="domain" description="Cytochrome c" evidence="5">
    <location>
        <begin position="746"/>
        <end position="884"/>
    </location>
</feature>
<protein>
    <submittedName>
        <fullName evidence="6">C-type cytochrome</fullName>
    </submittedName>
</protein>
<comment type="caution">
    <text evidence="6">The sequence shown here is derived from an EMBL/GenBank/DDBJ whole genome shotgun (WGS) entry which is preliminary data.</text>
</comment>
<proteinExistence type="predicted"/>
<accession>A0ABT1FSX7</accession>
<organism evidence="6 7">
    <name type="scientific">Runella salmonicolor</name>
    <dbReference type="NCBI Taxonomy" id="2950278"/>
    <lineage>
        <taxon>Bacteria</taxon>
        <taxon>Pseudomonadati</taxon>
        <taxon>Bacteroidota</taxon>
        <taxon>Cytophagia</taxon>
        <taxon>Cytophagales</taxon>
        <taxon>Spirosomataceae</taxon>
        <taxon>Runella</taxon>
    </lineage>
</organism>
<dbReference type="InterPro" id="IPR011041">
    <property type="entry name" value="Quinoprot_gluc/sorb_DH_b-prop"/>
</dbReference>
<dbReference type="RefSeq" id="WP_253530814.1">
    <property type="nucleotide sequence ID" value="NZ_JAMZEL010000010.1"/>
</dbReference>
<dbReference type="Gene3D" id="2.120.10.30">
    <property type="entry name" value="TolB, C-terminal domain"/>
    <property type="match status" value="1"/>
</dbReference>
<evidence type="ECO:0000313" key="7">
    <source>
        <dbReference type="Proteomes" id="UP001204772"/>
    </source>
</evidence>
<dbReference type="InterPro" id="IPR011042">
    <property type="entry name" value="6-blade_b-propeller_TolB-like"/>
</dbReference>
<keyword evidence="1 4" id="KW-0349">Heme</keyword>
<evidence type="ECO:0000256" key="3">
    <source>
        <dbReference type="ARBA" id="ARBA00023004"/>
    </source>
</evidence>
<evidence type="ECO:0000313" key="6">
    <source>
        <dbReference type="EMBL" id="MCP1384878.1"/>
    </source>
</evidence>
<dbReference type="InterPro" id="IPR009056">
    <property type="entry name" value="Cyt_c-like_dom"/>
</dbReference>
<reference evidence="6 7" key="1">
    <citation type="submission" date="2022-06" db="EMBL/GenBank/DDBJ databases">
        <title>Runella sp. S5 genome sequencing.</title>
        <authorList>
            <person name="Park S."/>
        </authorList>
    </citation>
    <scope>NUCLEOTIDE SEQUENCE [LARGE SCALE GENOMIC DNA]</scope>
    <source>
        <strain evidence="6 7">S5</strain>
    </source>
</reference>
<dbReference type="InterPro" id="IPR013427">
    <property type="entry name" value="Haem-bd_dom_put"/>
</dbReference>
<dbReference type="NCBIfam" id="TIGR02603">
    <property type="entry name" value="CxxCH_TIGR02603"/>
    <property type="match status" value="1"/>
</dbReference>
<sequence length="895" mass="99807">MYPKHQSIPKLLAVGALFVLGASFTILNKTEPAVNGRDNPKTEKLKLQPGFKAEHLYSPSDNKQGSWVAMTFDNKGRMITSDQYGTLYRLELPPIGTEGKPKVEALKIEKGAATDTVGMGYANGLLYAFNSLYVMINNSKNNKIFTRKSGLYRLQDTDNDDQYDKITLMKELAGDGEHGPHSILLSPDKQSLYVISGNHTDVPKMDAHRLPTTWQEDNLFPLIKDPRGHANDRMAPGGWIANVDPEGKRWELISAGYRNAFDMAFNEVGDLFVYDADMEWDFGLPWYRPTRICHATSASEFGWRTGNSKWSPTWPDNLPPIMNIGQGSPTNLIYLRDAKFPAKYKKTLLAFDWSFGIMHAIHLKPSGSTYTSEHEEFLSGIPLPLTDGVVGPDGALYFMTGGRRLESDVYRVYYAGSESTAPTAPITLTKENELRRSLEKFHGDPNPQAVATAWPYLKHPDRFIRYAARLAVEHQPVAEWKDKALNEKDPITSINAIIALARQTKPELKGAMLNSLLNINFKSLTEPQQIDLLRAYELVFLRTGAPDAATNSKIVAALNPSFPANVNSSDLNRALSKILIYLEAPGIIPKTLALLEAKEQPTNLTAGGNTATASAELIMRNPQYGLDIADMLKSMPPAQQTYYANMLSLASKNWTPELHERYFKWFYKAFSYKGGRSYVGFIDRARKLALKHVPENKVAYYDKLSGGELLSKNGNDLVKLVYPKGPGRNWKLENALPLVEAGLSGRNFEQGKNMYNAITCNRCHSMRGEGGSIGPDLTQLATRFSAKDMLEAIIEPNKTISDQYAATHFTLKNGQTVVGRLTNEDANNYYVSQNPYEPETVMKLAKKNVASHKYSPVSIMYGNLINSLSEEELKDLMAYLMAGGNEKNPMFSAKQ</sequence>
<evidence type="ECO:0000256" key="4">
    <source>
        <dbReference type="PROSITE-ProRule" id="PRU00433"/>
    </source>
</evidence>
<evidence type="ECO:0000256" key="1">
    <source>
        <dbReference type="ARBA" id="ARBA00022617"/>
    </source>
</evidence>
<dbReference type="PANTHER" id="PTHR33546:SF1">
    <property type="entry name" value="LARGE, MULTIFUNCTIONAL SECRETED PROTEIN"/>
    <property type="match status" value="1"/>
</dbReference>
<dbReference type="Gene3D" id="1.10.760.10">
    <property type="entry name" value="Cytochrome c-like domain"/>
    <property type="match status" value="1"/>
</dbReference>
<dbReference type="Pfam" id="PF00034">
    <property type="entry name" value="Cytochrom_C"/>
    <property type="match status" value="1"/>
</dbReference>
<keyword evidence="2 4" id="KW-0479">Metal-binding</keyword>
<dbReference type="InterPro" id="IPR036909">
    <property type="entry name" value="Cyt_c-like_dom_sf"/>
</dbReference>
<dbReference type="EMBL" id="JAMZEL010000010">
    <property type="protein sequence ID" value="MCP1384878.1"/>
    <property type="molecule type" value="Genomic_DNA"/>
</dbReference>
<keyword evidence="7" id="KW-1185">Reference proteome</keyword>
<dbReference type="Proteomes" id="UP001204772">
    <property type="component" value="Unassembled WGS sequence"/>
</dbReference>
<dbReference type="PANTHER" id="PTHR33546">
    <property type="entry name" value="LARGE, MULTIFUNCTIONAL SECRETED PROTEIN-RELATED"/>
    <property type="match status" value="1"/>
</dbReference>
<dbReference type="PROSITE" id="PS51007">
    <property type="entry name" value="CYTC"/>
    <property type="match status" value="1"/>
</dbReference>
<dbReference type="SUPFAM" id="SSF46626">
    <property type="entry name" value="Cytochrome c"/>
    <property type="match status" value="1"/>
</dbReference>